<dbReference type="AlphaFoldDB" id="A0A5B7IHQ4"/>
<keyword evidence="2" id="KW-1133">Transmembrane helix</keyword>
<proteinExistence type="predicted"/>
<dbReference type="Proteomes" id="UP000324222">
    <property type="component" value="Unassembled WGS sequence"/>
</dbReference>
<protein>
    <submittedName>
        <fullName evidence="3">Uncharacterized protein</fullName>
    </submittedName>
</protein>
<keyword evidence="2" id="KW-0812">Transmembrane</keyword>
<dbReference type="EMBL" id="VSRR010062270">
    <property type="protein sequence ID" value="MPC83342.1"/>
    <property type="molecule type" value="Genomic_DNA"/>
</dbReference>
<evidence type="ECO:0000313" key="3">
    <source>
        <dbReference type="EMBL" id="MPC83342.1"/>
    </source>
</evidence>
<reference evidence="3 4" key="1">
    <citation type="submission" date="2019-05" db="EMBL/GenBank/DDBJ databases">
        <title>Another draft genome of Portunus trituberculatus and its Hox gene families provides insights of decapod evolution.</title>
        <authorList>
            <person name="Jeong J.-H."/>
            <person name="Song I."/>
            <person name="Kim S."/>
            <person name="Choi T."/>
            <person name="Kim D."/>
            <person name="Ryu S."/>
            <person name="Kim W."/>
        </authorList>
    </citation>
    <scope>NUCLEOTIDE SEQUENCE [LARGE SCALE GENOMIC DNA]</scope>
    <source>
        <tissue evidence="3">Muscle</tissue>
    </source>
</reference>
<feature type="region of interest" description="Disordered" evidence="1">
    <location>
        <begin position="90"/>
        <end position="126"/>
    </location>
</feature>
<keyword evidence="4" id="KW-1185">Reference proteome</keyword>
<name>A0A5B7IHQ4_PORTR</name>
<sequence length="126" mass="15042">MALELLVHYVSSSRLYSIIIIIITIIIIIIKRDNAFFTASYPSYLLPSILVPHLTTTITTITSKEWYLHFIEITKKHFSRHFYFLPFSSHTNRRGKEEGERKRARPNIRGEEEEDNNNYEKKRRTR</sequence>
<accession>A0A5B7IHQ4</accession>
<organism evidence="3 4">
    <name type="scientific">Portunus trituberculatus</name>
    <name type="common">Swimming crab</name>
    <name type="synonym">Neptunus trituberculatus</name>
    <dbReference type="NCBI Taxonomy" id="210409"/>
    <lineage>
        <taxon>Eukaryota</taxon>
        <taxon>Metazoa</taxon>
        <taxon>Ecdysozoa</taxon>
        <taxon>Arthropoda</taxon>
        <taxon>Crustacea</taxon>
        <taxon>Multicrustacea</taxon>
        <taxon>Malacostraca</taxon>
        <taxon>Eumalacostraca</taxon>
        <taxon>Eucarida</taxon>
        <taxon>Decapoda</taxon>
        <taxon>Pleocyemata</taxon>
        <taxon>Brachyura</taxon>
        <taxon>Eubrachyura</taxon>
        <taxon>Portunoidea</taxon>
        <taxon>Portunidae</taxon>
        <taxon>Portuninae</taxon>
        <taxon>Portunus</taxon>
    </lineage>
</organism>
<evidence type="ECO:0000256" key="1">
    <source>
        <dbReference type="SAM" id="MobiDB-lite"/>
    </source>
</evidence>
<evidence type="ECO:0000256" key="2">
    <source>
        <dbReference type="SAM" id="Phobius"/>
    </source>
</evidence>
<gene>
    <name evidence="3" type="ORF">E2C01_078050</name>
</gene>
<evidence type="ECO:0000313" key="4">
    <source>
        <dbReference type="Proteomes" id="UP000324222"/>
    </source>
</evidence>
<comment type="caution">
    <text evidence="3">The sequence shown here is derived from an EMBL/GenBank/DDBJ whole genome shotgun (WGS) entry which is preliminary data.</text>
</comment>
<feature type="transmembrane region" description="Helical" evidence="2">
    <location>
        <begin position="6"/>
        <end position="30"/>
    </location>
</feature>
<keyword evidence="2" id="KW-0472">Membrane</keyword>